<organism evidence="1 2">
    <name type="scientific">Chaetomium fimeti</name>
    <dbReference type="NCBI Taxonomy" id="1854472"/>
    <lineage>
        <taxon>Eukaryota</taxon>
        <taxon>Fungi</taxon>
        <taxon>Dikarya</taxon>
        <taxon>Ascomycota</taxon>
        <taxon>Pezizomycotina</taxon>
        <taxon>Sordariomycetes</taxon>
        <taxon>Sordariomycetidae</taxon>
        <taxon>Sordariales</taxon>
        <taxon>Chaetomiaceae</taxon>
        <taxon>Chaetomium</taxon>
    </lineage>
</organism>
<dbReference type="InterPro" id="IPR038883">
    <property type="entry name" value="AN11006-like"/>
</dbReference>
<name>A0AAE0HJE7_9PEZI</name>
<dbReference type="AlphaFoldDB" id="A0AAE0HJE7"/>
<reference evidence="1" key="2">
    <citation type="submission" date="2023-06" db="EMBL/GenBank/DDBJ databases">
        <authorList>
            <consortium name="Lawrence Berkeley National Laboratory"/>
            <person name="Haridas S."/>
            <person name="Hensen N."/>
            <person name="Bonometti L."/>
            <person name="Westerberg I."/>
            <person name="Brannstrom I.O."/>
            <person name="Guillou S."/>
            <person name="Cros-Aarteil S."/>
            <person name="Calhoun S."/>
            <person name="Kuo A."/>
            <person name="Mondo S."/>
            <person name="Pangilinan J."/>
            <person name="Riley R."/>
            <person name="Labutti K."/>
            <person name="Andreopoulos B."/>
            <person name="Lipzen A."/>
            <person name="Chen C."/>
            <person name="Yanf M."/>
            <person name="Daum C."/>
            <person name="Ng V."/>
            <person name="Clum A."/>
            <person name="Steindorff A."/>
            <person name="Ohm R."/>
            <person name="Martin F."/>
            <person name="Silar P."/>
            <person name="Natvig D."/>
            <person name="Lalanne C."/>
            <person name="Gautier V."/>
            <person name="Ament-Velasquez S.L."/>
            <person name="Kruys A."/>
            <person name="Hutchinson M.I."/>
            <person name="Powell A.J."/>
            <person name="Barry K."/>
            <person name="Miller A.N."/>
            <person name="Grigoriev I.V."/>
            <person name="Debuchy R."/>
            <person name="Gladieux P."/>
            <person name="Thoren M.H."/>
            <person name="Johannesson H."/>
        </authorList>
    </citation>
    <scope>NUCLEOTIDE SEQUENCE</scope>
    <source>
        <strain evidence="1">CBS 168.71</strain>
    </source>
</reference>
<evidence type="ECO:0008006" key="3">
    <source>
        <dbReference type="Google" id="ProtNLM"/>
    </source>
</evidence>
<dbReference type="PANTHER" id="PTHR42085:SF6">
    <property type="entry name" value="F-BOX DOMAIN-CONTAINING PROTEIN"/>
    <property type="match status" value="1"/>
</dbReference>
<dbReference type="GeneID" id="87840465"/>
<dbReference type="PANTHER" id="PTHR42085">
    <property type="entry name" value="F-BOX DOMAIN-CONTAINING PROTEIN"/>
    <property type="match status" value="1"/>
</dbReference>
<dbReference type="EMBL" id="JAUEPN010000003">
    <property type="protein sequence ID" value="KAK3297374.1"/>
    <property type="molecule type" value="Genomic_DNA"/>
</dbReference>
<dbReference type="RefSeq" id="XP_062660888.1">
    <property type="nucleotide sequence ID" value="XM_062803517.1"/>
</dbReference>
<gene>
    <name evidence="1" type="ORF">B0H64DRAFT_392025</name>
</gene>
<sequence>MSEFPESQMSPLPNMTLLRLSKDTRHRIYRYLGLASWDGQPYTFALNGGTAEFESDFKNFNYAPYPNLFHGLLLCCRDLYAEAAALLYSTNLFILHYSDPTPPRRAGARTSFQALCDLTPSALLSLSHLKIVINESACHQRVIEDRWVCCLQGNFEYAVSGISCWKGWHDDHQSPLLSPPSTDDHHGELAAAHSVLTDWHSAAIHLLSHVTPGRLALSLVCDIDPRHPQALDIAEGVVGPLRRLPRSYLRECNIRLATPFFHAVGAAATPISNPSSNTATTLTALPRELRIRILEYTDLITPTKDVIWTREHRAYTVAYLGWRAGDPQPSYGSQFFSCGDETNINRGNLERTVSGCFCRLHAAFSFTCRCWAPPGPALFLVCRALCDDARFVFFSGNRFTVPDHKLNPPWVLPVLGFTEHSGAVPTYPYPFERFAASDFLRNVVPTCALAHLRFLDLMFPPYRPGSWPEKQHPVMQDWWATVDWLRGKIDPPALTLRLAVSQGTRDTPSPYYRSITKRDVETLVEAYLHLSQPLAALGNDGLARFYARLPVPWECTDDSVARYRSPDDVHGDDTVKERVERYVMGDRYESLYANGKKEPDFGDIYKKYCHLE</sequence>
<dbReference type="Proteomes" id="UP001278766">
    <property type="component" value="Unassembled WGS sequence"/>
</dbReference>
<proteinExistence type="predicted"/>
<accession>A0AAE0HJE7</accession>
<evidence type="ECO:0000313" key="2">
    <source>
        <dbReference type="Proteomes" id="UP001278766"/>
    </source>
</evidence>
<evidence type="ECO:0000313" key="1">
    <source>
        <dbReference type="EMBL" id="KAK3297374.1"/>
    </source>
</evidence>
<reference evidence="1" key="1">
    <citation type="journal article" date="2023" name="Mol. Phylogenet. Evol.">
        <title>Genome-scale phylogeny and comparative genomics of the fungal order Sordariales.</title>
        <authorList>
            <person name="Hensen N."/>
            <person name="Bonometti L."/>
            <person name="Westerberg I."/>
            <person name="Brannstrom I.O."/>
            <person name="Guillou S."/>
            <person name="Cros-Aarteil S."/>
            <person name="Calhoun S."/>
            <person name="Haridas S."/>
            <person name="Kuo A."/>
            <person name="Mondo S."/>
            <person name="Pangilinan J."/>
            <person name="Riley R."/>
            <person name="LaButti K."/>
            <person name="Andreopoulos B."/>
            <person name="Lipzen A."/>
            <person name="Chen C."/>
            <person name="Yan M."/>
            <person name="Daum C."/>
            <person name="Ng V."/>
            <person name="Clum A."/>
            <person name="Steindorff A."/>
            <person name="Ohm R.A."/>
            <person name="Martin F."/>
            <person name="Silar P."/>
            <person name="Natvig D.O."/>
            <person name="Lalanne C."/>
            <person name="Gautier V."/>
            <person name="Ament-Velasquez S.L."/>
            <person name="Kruys A."/>
            <person name="Hutchinson M.I."/>
            <person name="Powell A.J."/>
            <person name="Barry K."/>
            <person name="Miller A.N."/>
            <person name="Grigoriev I.V."/>
            <person name="Debuchy R."/>
            <person name="Gladieux P."/>
            <person name="Hiltunen Thoren M."/>
            <person name="Johannesson H."/>
        </authorList>
    </citation>
    <scope>NUCLEOTIDE SEQUENCE</scope>
    <source>
        <strain evidence="1">CBS 168.71</strain>
    </source>
</reference>
<keyword evidence="2" id="KW-1185">Reference proteome</keyword>
<protein>
    <recommendedName>
        <fullName evidence="3">F-box domain-containing protein</fullName>
    </recommendedName>
</protein>
<comment type="caution">
    <text evidence="1">The sequence shown here is derived from an EMBL/GenBank/DDBJ whole genome shotgun (WGS) entry which is preliminary data.</text>
</comment>